<dbReference type="AlphaFoldDB" id="A0A850NA74"/>
<dbReference type="PANTHER" id="PTHR43283">
    <property type="entry name" value="BETA-LACTAMASE-RELATED"/>
    <property type="match status" value="1"/>
</dbReference>
<reference evidence="3 4" key="1">
    <citation type="submission" date="2020-01" db="EMBL/GenBank/DDBJ databases">
        <title>Draft Genome Analysis of Muricauda sp. HICW Isolated from coastal seawater of PR China.</title>
        <authorList>
            <person name="Chen M.-X."/>
        </authorList>
    </citation>
    <scope>NUCLEOTIDE SEQUENCE [LARGE SCALE GENOMIC DNA]</scope>
    <source>
        <strain evidence="3 4">HICW</strain>
    </source>
</reference>
<evidence type="ECO:0000256" key="1">
    <source>
        <dbReference type="ARBA" id="ARBA00022801"/>
    </source>
</evidence>
<keyword evidence="4" id="KW-1185">Reference proteome</keyword>
<keyword evidence="1 3" id="KW-0378">Hydrolase</keyword>
<dbReference type="EMBL" id="WYET01000001">
    <property type="protein sequence ID" value="NVN16754.1"/>
    <property type="molecule type" value="Genomic_DNA"/>
</dbReference>
<dbReference type="Pfam" id="PF00144">
    <property type="entry name" value="Beta-lactamase"/>
    <property type="match status" value="1"/>
</dbReference>
<name>A0A850NA74_9FLAO</name>
<evidence type="ECO:0000313" key="4">
    <source>
        <dbReference type="Proteomes" id="UP000558089"/>
    </source>
</evidence>
<sequence length="404" mass="45349">MIGSNSPTIITLFAQTKPRTMKNILVATMFVAVTTSFTVNSQQINFPERYATWKSAEKGQFKLNQSALDKAVDYANANEYSGSRDLRIAILEGFKKEPFHDVLGPTKKRGGPAGMIMKNGYVVASWGDTKRVDMTFSVTKSFLSTVAGLAEDQGLINSTDDKVGDYIWDGTFDGEHNSKITWEHLLQQNSDWSGELWGGKDWADRPPSEGGLDDWKFRTLNEPGTVMEYNDVRVNVLAYSLTHVWRKPVPMVLKEEVMDKIGATTSWRWFGYDNAWTVIDGIKMKSVTGGGHSGAGLFISTEDMARFGTLFLNNGKWGDEQIISEEWIKKAITPSIPNVNYGYMWWLNQQGGRHWDGVPEHVFYAAGFGGNFIVVDQKSGLVIVTRWLEPSKIGEFVKQVYEAF</sequence>
<proteinExistence type="predicted"/>
<dbReference type="SUPFAM" id="SSF56601">
    <property type="entry name" value="beta-lactamase/transpeptidase-like"/>
    <property type="match status" value="1"/>
</dbReference>
<accession>A0A850NA74</accession>
<organism evidence="3 4">
    <name type="scientific">Flagellimonas chongwuensis</name>
    <dbReference type="NCBI Taxonomy" id="2697365"/>
    <lineage>
        <taxon>Bacteria</taxon>
        <taxon>Pseudomonadati</taxon>
        <taxon>Bacteroidota</taxon>
        <taxon>Flavobacteriia</taxon>
        <taxon>Flavobacteriales</taxon>
        <taxon>Flavobacteriaceae</taxon>
        <taxon>Flagellimonas</taxon>
    </lineage>
</organism>
<feature type="domain" description="Beta-lactamase-related" evidence="2">
    <location>
        <begin position="134"/>
        <end position="384"/>
    </location>
</feature>
<dbReference type="InterPro" id="IPR001466">
    <property type="entry name" value="Beta-lactam-related"/>
</dbReference>
<dbReference type="GO" id="GO:0016787">
    <property type="term" value="F:hydrolase activity"/>
    <property type="evidence" value="ECO:0007669"/>
    <property type="project" value="UniProtKB-KW"/>
</dbReference>
<gene>
    <name evidence="3" type="ORF">GUA46_00250</name>
</gene>
<dbReference type="Gene3D" id="3.40.710.10">
    <property type="entry name" value="DD-peptidase/beta-lactamase superfamily"/>
    <property type="match status" value="1"/>
</dbReference>
<dbReference type="Proteomes" id="UP000558089">
    <property type="component" value="Unassembled WGS sequence"/>
</dbReference>
<dbReference type="InterPro" id="IPR050789">
    <property type="entry name" value="Diverse_Enzym_Activities"/>
</dbReference>
<protein>
    <submittedName>
        <fullName evidence="3">Serine hydrolase</fullName>
    </submittedName>
</protein>
<evidence type="ECO:0000259" key="2">
    <source>
        <dbReference type="Pfam" id="PF00144"/>
    </source>
</evidence>
<dbReference type="InterPro" id="IPR012338">
    <property type="entry name" value="Beta-lactam/transpept-like"/>
</dbReference>
<comment type="caution">
    <text evidence="3">The sequence shown here is derived from an EMBL/GenBank/DDBJ whole genome shotgun (WGS) entry which is preliminary data.</text>
</comment>
<dbReference type="PANTHER" id="PTHR43283:SF11">
    <property type="entry name" value="BETA-LACTAMASE-RELATED DOMAIN-CONTAINING PROTEIN"/>
    <property type="match status" value="1"/>
</dbReference>
<evidence type="ECO:0000313" key="3">
    <source>
        <dbReference type="EMBL" id="NVN16754.1"/>
    </source>
</evidence>